<keyword evidence="1" id="KW-0812">Transmembrane</keyword>
<dbReference type="Gene3D" id="4.10.1240.10">
    <property type="entry name" value="GPCR, family 2, extracellular hormone receptor domain"/>
    <property type="match status" value="1"/>
</dbReference>
<reference evidence="4" key="1">
    <citation type="submission" date="2016-11" db="UniProtKB">
        <authorList>
            <consortium name="WormBaseParasite"/>
        </authorList>
    </citation>
    <scope>IDENTIFICATION</scope>
</reference>
<evidence type="ECO:0000259" key="2">
    <source>
        <dbReference type="PROSITE" id="PS50227"/>
    </source>
</evidence>
<feature type="transmembrane region" description="Helical" evidence="1">
    <location>
        <begin position="184"/>
        <end position="203"/>
    </location>
</feature>
<keyword evidence="1" id="KW-0472">Membrane</keyword>
<dbReference type="WBParaSite" id="Csp11.Scaffold619.g6109.t1">
    <property type="protein sequence ID" value="Csp11.Scaffold619.g6109.t1"/>
    <property type="gene ID" value="Csp11.Scaffold619.g6109"/>
</dbReference>
<dbReference type="PROSITE" id="PS50227">
    <property type="entry name" value="G_PROTEIN_RECEP_F2_3"/>
    <property type="match status" value="1"/>
</dbReference>
<evidence type="ECO:0000313" key="3">
    <source>
        <dbReference type="Proteomes" id="UP000095282"/>
    </source>
</evidence>
<evidence type="ECO:0000256" key="1">
    <source>
        <dbReference type="SAM" id="Phobius"/>
    </source>
</evidence>
<dbReference type="Proteomes" id="UP000095282">
    <property type="component" value="Unplaced"/>
</dbReference>
<dbReference type="InterPro" id="IPR050332">
    <property type="entry name" value="GPCR_2"/>
</dbReference>
<keyword evidence="3" id="KW-1185">Reference proteome</keyword>
<accession>A0A1I7THY5</accession>
<feature type="domain" description="G-protein coupled receptors family 2 profile 1" evidence="2">
    <location>
        <begin position="51"/>
        <end position="139"/>
    </location>
</feature>
<dbReference type="eggNOG" id="KOG4564">
    <property type="taxonomic scope" value="Eukaryota"/>
</dbReference>
<dbReference type="PANTHER" id="PTHR45620">
    <property type="entry name" value="PDF RECEPTOR-LIKE PROTEIN-RELATED"/>
    <property type="match status" value="1"/>
</dbReference>
<organism evidence="3 4">
    <name type="scientific">Caenorhabditis tropicalis</name>
    <dbReference type="NCBI Taxonomy" id="1561998"/>
    <lineage>
        <taxon>Eukaryota</taxon>
        <taxon>Metazoa</taxon>
        <taxon>Ecdysozoa</taxon>
        <taxon>Nematoda</taxon>
        <taxon>Chromadorea</taxon>
        <taxon>Rhabditida</taxon>
        <taxon>Rhabditina</taxon>
        <taxon>Rhabditomorpha</taxon>
        <taxon>Rhabditoidea</taxon>
        <taxon>Rhabditidae</taxon>
        <taxon>Peloderinae</taxon>
        <taxon>Caenorhabditis</taxon>
    </lineage>
</organism>
<proteinExistence type="predicted"/>
<dbReference type="SUPFAM" id="SSF111418">
    <property type="entry name" value="Hormone receptor domain"/>
    <property type="match status" value="1"/>
</dbReference>
<dbReference type="AlphaFoldDB" id="A0A1I7THY5"/>
<dbReference type="GO" id="GO:0008528">
    <property type="term" value="F:G protein-coupled peptide receptor activity"/>
    <property type="evidence" value="ECO:0007669"/>
    <property type="project" value="TreeGrafter"/>
</dbReference>
<dbReference type="PANTHER" id="PTHR45620:SF42">
    <property type="entry name" value="G-PROTEIN COUPLED RECEPTOR SEB-2"/>
    <property type="match status" value="1"/>
</dbReference>
<name>A0A1I7THY5_9PELO</name>
<dbReference type="SMART" id="SM00008">
    <property type="entry name" value="HormR"/>
    <property type="match status" value="1"/>
</dbReference>
<dbReference type="Pfam" id="PF02793">
    <property type="entry name" value="HRM"/>
    <property type="match status" value="1"/>
</dbReference>
<dbReference type="STRING" id="1561998.A0A1I7THY5"/>
<dbReference type="GO" id="GO:0007188">
    <property type="term" value="P:adenylate cyclase-modulating G protein-coupled receptor signaling pathway"/>
    <property type="evidence" value="ECO:0007669"/>
    <property type="project" value="TreeGrafter"/>
</dbReference>
<protein>
    <submittedName>
        <fullName evidence="4">G_PROTEIN_RECEP_F2_3 domain-containing protein</fullName>
    </submittedName>
</protein>
<dbReference type="InterPro" id="IPR036445">
    <property type="entry name" value="GPCR_2_extracell_dom_sf"/>
</dbReference>
<sequence>MRKGEFLGKRKCLKKAKKSRITPFSQLELDPPLPFQFELIVKDCCSAARYCCRNTLIKYNHNEADTSCPATWDGWNCFDSANEGVVPKQCPNYIYGGTSIKIDYDRQASKKCTRNGWELRQMYGQIREHTDYSGCMANGDAEIRIIVGLLTYLASVIFLVPAVFLLSWLRPIRYQPMFLLHRHLLLSCLAYGGLYVVTVAFYIRDDAPLSYQISQNHVSLFWTLKPKINY</sequence>
<dbReference type="PROSITE" id="PS00649">
    <property type="entry name" value="G_PROTEIN_RECEP_F2_1"/>
    <property type="match status" value="1"/>
</dbReference>
<keyword evidence="1" id="KW-1133">Transmembrane helix</keyword>
<evidence type="ECO:0000313" key="4">
    <source>
        <dbReference type="WBParaSite" id="Csp11.Scaffold619.g6109.t1"/>
    </source>
</evidence>
<feature type="transmembrane region" description="Helical" evidence="1">
    <location>
        <begin position="146"/>
        <end position="169"/>
    </location>
</feature>
<dbReference type="InterPro" id="IPR017983">
    <property type="entry name" value="GPCR_2_secretin-like_CS"/>
</dbReference>
<dbReference type="GO" id="GO:0005886">
    <property type="term" value="C:plasma membrane"/>
    <property type="evidence" value="ECO:0007669"/>
    <property type="project" value="TreeGrafter"/>
</dbReference>
<dbReference type="InterPro" id="IPR001879">
    <property type="entry name" value="GPCR_2_extracellular_dom"/>
</dbReference>